<sequence>MAKINEPGYVYILTNPSFREDWVKIGKSSRPVDIRSKELDNTAVPLPFEIYATIQTIKYNDVEKHVHKTIDRLTDLRIRQNREFFNVPPQIALDIFNDIAKMIDDAVVTIYKDNKPILNSEKDTFLDTPKRIVKRGRFKFSMVGVKIGEIVTFVPTQTDVKVASDDSIEYEGRIYKLSPFVGTFMPEEKQNTSGAYQGAKYFSYKGQILDDLRSMIEKQEIDNNKE</sequence>
<evidence type="ECO:0000313" key="3">
    <source>
        <dbReference type="Proteomes" id="UP001215398"/>
    </source>
</evidence>
<accession>A0ABT5H9H9</accession>
<dbReference type="Proteomes" id="UP001215398">
    <property type="component" value="Unassembled WGS sequence"/>
</dbReference>
<protein>
    <submittedName>
        <fullName evidence="2">GIY-YIG nuclease family protein</fullName>
    </submittedName>
</protein>
<dbReference type="EMBL" id="JAQPYS010000069">
    <property type="protein sequence ID" value="MDC7137139.1"/>
    <property type="molecule type" value="Genomic_DNA"/>
</dbReference>
<organism evidence="2 3">
    <name type="scientific">Bacteroides zhangwenhongii</name>
    <dbReference type="NCBI Taxonomy" id="2650157"/>
    <lineage>
        <taxon>Bacteria</taxon>
        <taxon>Pseudomonadati</taxon>
        <taxon>Bacteroidota</taxon>
        <taxon>Bacteroidia</taxon>
        <taxon>Bacteroidales</taxon>
        <taxon>Bacteroidaceae</taxon>
        <taxon>Bacteroides</taxon>
    </lineage>
</organism>
<feature type="domain" description="Bacteriophage T5 Orf172 DNA-binding" evidence="1">
    <location>
        <begin position="17"/>
        <end position="99"/>
    </location>
</feature>
<evidence type="ECO:0000313" key="2">
    <source>
        <dbReference type="EMBL" id="MDC7137139.1"/>
    </source>
</evidence>
<name>A0ABT5H9H9_9BACE</name>
<evidence type="ECO:0000259" key="1">
    <source>
        <dbReference type="SMART" id="SM00974"/>
    </source>
</evidence>
<keyword evidence="3" id="KW-1185">Reference proteome</keyword>
<dbReference type="RefSeq" id="WP_272720608.1">
    <property type="nucleotide sequence ID" value="NZ_JAQPYS010000069.1"/>
</dbReference>
<dbReference type="Pfam" id="PF10544">
    <property type="entry name" value="T5orf172"/>
    <property type="match status" value="1"/>
</dbReference>
<reference evidence="2 3" key="1">
    <citation type="submission" date="2023-01" db="EMBL/GenBank/DDBJ databases">
        <title>Exploring GABA producing Bacteroides strains toward improving mental health.</title>
        <authorList>
            <person name="Yousuf B."/>
            <person name="Bouhlel N.E."/>
            <person name="Mottawea W."/>
            <person name="Hammami R."/>
        </authorList>
    </citation>
    <scope>NUCLEOTIDE SEQUENCE [LARGE SCALE GENOMIC DNA]</scope>
    <source>
        <strain evidence="2 3">UO.H1054</strain>
    </source>
</reference>
<comment type="caution">
    <text evidence="2">The sequence shown here is derived from an EMBL/GenBank/DDBJ whole genome shotgun (WGS) entry which is preliminary data.</text>
</comment>
<proteinExistence type="predicted"/>
<gene>
    <name evidence="2" type="ORF">PQG98_12455</name>
</gene>
<dbReference type="InterPro" id="IPR018306">
    <property type="entry name" value="Phage_T5_Orf172_DNA-bd"/>
</dbReference>
<dbReference type="SMART" id="SM00974">
    <property type="entry name" value="T5orf172"/>
    <property type="match status" value="1"/>
</dbReference>